<dbReference type="SMART" id="SM00418">
    <property type="entry name" value="HTH_ARSR"/>
    <property type="match status" value="1"/>
</dbReference>
<keyword evidence="6" id="KW-1185">Reference proteome</keyword>
<dbReference type="InterPro" id="IPR051011">
    <property type="entry name" value="Metal_resp_trans_reg"/>
</dbReference>
<feature type="domain" description="HTH arsR-type" evidence="4">
    <location>
        <begin position="21"/>
        <end position="115"/>
    </location>
</feature>
<dbReference type="GO" id="GO:0003700">
    <property type="term" value="F:DNA-binding transcription factor activity"/>
    <property type="evidence" value="ECO:0007669"/>
    <property type="project" value="InterPro"/>
</dbReference>
<keyword evidence="2" id="KW-0238">DNA-binding</keyword>
<comment type="caution">
    <text evidence="5">The sequence shown here is derived from an EMBL/GenBank/DDBJ whole genome shotgun (WGS) entry which is preliminary data.</text>
</comment>
<dbReference type="PRINTS" id="PR00778">
    <property type="entry name" value="HTHARSR"/>
</dbReference>
<dbReference type="AlphaFoldDB" id="A0A916VV48"/>
<keyword evidence="3" id="KW-0804">Transcription</keyword>
<evidence type="ECO:0000259" key="4">
    <source>
        <dbReference type="PROSITE" id="PS50987"/>
    </source>
</evidence>
<evidence type="ECO:0000256" key="3">
    <source>
        <dbReference type="ARBA" id="ARBA00023163"/>
    </source>
</evidence>
<dbReference type="InterPro" id="IPR036390">
    <property type="entry name" value="WH_DNA-bd_sf"/>
</dbReference>
<dbReference type="PANTHER" id="PTHR43132:SF6">
    <property type="entry name" value="HTH-TYPE TRANSCRIPTIONAL REPRESSOR CZRA"/>
    <property type="match status" value="1"/>
</dbReference>
<organism evidence="5 6">
    <name type="scientific">Pelagibacterium lentulum</name>
    <dbReference type="NCBI Taxonomy" id="2029865"/>
    <lineage>
        <taxon>Bacteria</taxon>
        <taxon>Pseudomonadati</taxon>
        <taxon>Pseudomonadota</taxon>
        <taxon>Alphaproteobacteria</taxon>
        <taxon>Hyphomicrobiales</taxon>
        <taxon>Devosiaceae</taxon>
        <taxon>Pelagibacterium</taxon>
    </lineage>
</organism>
<dbReference type="Pfam" id="PF01022">
    <property type="entry name" value="HTH_5"/>
    <property type="match status" value="1"/>
</dbReference>
<proteinExistence type="predicted"/>
<evidence type="ECO:0000313" key="5">
    <source>
        <dbReference type="EMBL" id="GGA38799.1"/>
    </source>
</evidence>
<dbReference type="Gene3D" id="1.10.10.10">
    <property type="entry name" value="Winged helix-like DNA-binding domain superfamily/Winged helix DNA-binding domain"/>
    <property type="match status" value="1"/>
</dbReference>
<sequence length="119" mass="13226">MALIKPKPVPICETLPLKHKPTEAEIFVVAETFKLLGDPTRLKILLACLEKPMAVGDIAQSIDASQSLVSHHLRLLRAARLVKGTRQSKQVYYEADDHHIRHIVSDMIAHAGENDADTE</sequence>
<protein>
    <submittedName>
        <fullName evidence="5">Transcriptional regulator</fullName>
    </submittedName>
</protein>
<accession>A0A916VV48</accession>
<dbReference type="InterPro" id="IPR001845">
    <property type="entry name" value="HTH_ArsR_DNA-bd_dom"/>
</dbReference>
<dbReference type="NCBIfam" id="NF033788">
    <property type="entry name" value="HTH_metalloreg"/>
    <property type="match status" value="1"/>
</dbReference>
<dbReference type="InterPro" id="IPR011991">
    <property type="entry name" value="ArsR-like_HTH"/>
</dbReference>
<dbReference type="PANTHER" id="PTHR43132">
    <property type="entry name" value="ARSENICAL RESISTANCE OPERON REPRESSOR ARSR-RELATED"/>
    <property type="match status" value="1"/>
</dbReference>
<dbReference type="PROSITE" id="PS50987">
    <property type="entry name" value="HTH_ARSR_2"/>
    <property type="match status" value="1"/>
</dbReference>
<dbReference type="Proteomes" id="UP000596977">
    <property type="component" value="Unassembled WGS sequence"/>
</dbReference>
<evidence type="ECO:0000313" key="6">
    <source>
        <dbReference type="Proteomes" id="UP000596977"/>
    </source>
</evidence>
<dbReference type="OrthoDB" id="9796124at2"/>
<reference evidence="5 6" key="1">
    <citation type="journal article" date="2014" name="Int. J. Syst. Evol. Microbiol.">
        <title>Complete genome sequence of Corynebacterium casei LMG S-19264T (=DSM 44701T), isolated from a smear-ripened cheese.</title>
        <authorList>
            <consortium name="US DOE Joint Genome Institute (JGI-PGF)"/>
            <person name="Walter F."/>
            <person name="Albersmeier A."/>
            <person name="Kalinowski J."/>
            <person name="Ruckert C."/>
        </authorList>
    </citation>
    <scope>NUCLEOTIDE SEQUENCE [LARGE SCALE GENOMIC DNA]</scope>
    <source>
        <strain evidence="5 6">CGMCC 1.15896</strain>
    </source>
</reference>
<name>A0A916VV48_9HYPH</name>
<dbReference type="GO" id="GO:0003677">
    <property type="term" value="F:DNA binding"/>
    <property type="evidence" value="ECO:0007669"/>
    <property type="project" value="UniProtKB-KW"/>
</dbReference>
<dbReference type="RefSeq" id="WP_127073439.1">
    <property type="nucleotide sequence ID" value="NZ_BMKB01000001.1"/>
</dbReference>
<dbReference type="InterPro" id="IPR036388">
    <property type="entry name" value="WH-like_DNA-bd_sf"/>
</dbReference>
<gene>
    <name evidence="5" type="primary">arsR</name>
    <name evidence="5" type="ORF">GCM10011499_05250</name>
</gene>
<evidence type="ECO:0000256" key="1">
    <source>
        <dbReference type="ARBA" id="ARBA00023015"/>
    </source>
</evidence>
<dbReference type="SUPFAM" id="SSF46785">
    <property type="entry name" value="Winged helix' DNA-binding domain"/>
    <property type="match status" value="1"/>
</dbReference>
<keyword evidence="1" id="KW-0805">Transcription regulation</keyword>
<dbReference type="EMBL" id="BMKB01000001">
    <property type="protein sequence ID" value="GGA38799.1"/>
    <property type="molecule type" value="Genomic_DNA"/>
</dbReference>
<evidence type="ECO:0000256" key="2">
    <source>
        <dbReference type="ARBA" id="ARBA00023125"/>
    </source>
</evidence>
<dbReference type="CDD" id="cd00090">
    <property type="entry name" value="HTH_ARSR"/>
    <property type="match status" value="1"/>
</dbReference>